<dbReference type="OrthoDB" id="9773233at2"/>
<keyword evidence="2" id="KW-1185">Reference proteome</keyword>
<dbReference type="InterPro" id="IPR036188">
    <property type="entry name" value="FAD/NAD-bd_sf"/>
</dbReference>
<evidence type="ECO:0000313" key="1">
    <source>
        <dbReference type="EMBL" id="WWD80562.1"/>
    </source>
</evidence>
<dbReference type="KEGG" id="ahal:FTX54_003065"/>
<dbReference type="Pfam" id="PF13738">
    <property type="entry name" value="Pyr_redox_3"/>
    <property type="match status" value="1"/>
</dbReference>
<dbReference type="AlphaFoldDB" id="A0A5C7FCZ8"/>
<dbReference type="RefSeq" id="WP_147804931.1">
    <property type="nucleotide sequence ID" value="NZ_CP144914.1"/>
</dbReference>
<proteinExistence type="predicted"/>
<dbReference type="EMBL" id="CP144914">
    <property type="protein sequence ID" value="WWD80562.1"/>
    <property type="molecule type" value="Genomic_DNA"/>
</dbReference>
<dbReference type="PRINTS" id="PR00411">
    <property type="entry name" value="PNDRDTASEI"/>
</dbReference>
<organism evidence="1 2">
    <name type="scientific">Alkalicoccus halolimnae</name>
    <dbReference type="NCBI Taxonomy" id="1667239"/>
    <lineage>
        <taxon>Bacteria</taxon>
        <taxon>Bacillati</taxon>
        <taxon>Bacillota</taxon>
        <taxon>Bacilli</taxon>
        <taxon>Bacillales</taxon>
        <taxon>Bacillaceae</taxon>
        <taxon>Alkalicoccus</taxon>
    </lineage>
</organism>
<dbReference type="SUPFAM" id="SSF51905">
    <property type="entry name" value="FAD/NAD(P)-binding domain"/>
    <property type="match status" value="1"/>
</dbReference>
<dbReference type="Gene3D" id="3.50.50.60">
    <property type="entry name" value="FAD/NAD(P)-binding domain"/>
    <property type="match status" value="1"/>
</dbReference>
<reference evidence="1 2" key="1">
    <citation type="submission" date="2024-01" db="EMBL/GenBank/DDBJ databases">
        <title>Complete Genome Sequence of Alkalicoccus halolimnae BZ-SZ-XJ29T, a Moderately Halophilic Bacterium Isolated from a Salt Lake.</title>
        <authorList>
            <person name="Zhao B."/>
        </authorList>
    </citation>
    <scope>NUCLEOTIDE SEQUENCE [LARGE SCALE GENOMIC DNA]</scope>
    <source>
        <strain evidence="1 2">BZ-SZ-XJ29</strain>
    </source>
</reference>
<gene>
    <name evidence="1" type="ORF">FTX54_003065</name>
</gene>
<accession>A0A5C7FCZ8</accession>
<dbReference type="Proteomes" id="UP000321816">
    <property type="component" value="Chromosome"/>
</dbReference>
<name>A0A5C7FCZ8_9BACI</name>
<sequence length="421" mass="45855">MNTKLPIAIIGAGPIGLAAAAHAVSRGERVTVIEAGTTVGANIREWEHVRLFSGWEYNMDKTAERLLEKTDWVKPAGDIHPTGEDLYRQYLLPLSQTDELRDSIMLETKLIAAGRSGVDKVGDDREERPFMLHIKTKSGRKTILAKAVIDSTGTWNQPNPIGSGGIEAPGEEEASFFIQKNIPDILGRERRRYIDKKTAVIGNGHSAIHAVLALAELKKEHSATEIHWFIRGSAPRYGGGKADALPERGALGLEVKALVENGDICLHTNFRTEEVDCSENTVSLAAEDGRVFGEFQNVVANTGARPDFSITRELRTSTDAKLESVPALAPLIDPNIHSCGTVRPHGEKELRQPERNFYIVGAKSYGRAPTFLLAVGYEQVRSVIAYLTGDKEGAEKTGLHLPETGVCSSSSLQIPLQTSCC</sequence>
<dbReference type="PRINTS" id="PR00368">
    <property type="entry name" value="FADPNR"/>
</dbReference>
<protein>
    <submittedName>
        <fullName evidence="1">NAD(P)-binding domain-containing protein</fullName>
    </submittedName>
</protein>
<evidence type="ECO:0000313" key="2">
    <source>
        <dbReference type="Proteomes" id="UP000321816"/>
    </source>
</evidence>